<proteinExistence type="predicted"/>
<gene>
    <name evidence="2" type="ORF">R3P94_08390</name>
</gene>
<protein>
    <submittedName>
        <fullName evidence="2">Uncharacterized protein</fullName>
    </submittedName>
</protein>
<feature type="region of interest" description="Disordered" evidence="1">
    <location>
        <begin position="1"/>
        <end position="81"/>
    </location>
</feature>
<evidence type="ECO:0000313" key="3">
    <source>
        <dbReference type="Proteomes" id="UP001185779"/>
    </source>
</evidence>
<dbReference type="Proteomes" id="UP001185779">
    <property type="component" value="Unassembled WGS sequence"/>
</dbReference>
<feature type="compositionally biased region" description="Basic and acidic residues" evidence="1">
    <location>
        <begin position="52"/>
        <end position="81"/>
    </location>
</feature>
<comment type="caution">
    <text evidence="2">The sequence shown here is derived from an EMBL/GenBank/DDBJ whole genome shotgun (WGS) entry which is preliminary data.</text>
</comment>
<dbReference type="EMBL" id="JAWLKI010000007">
    <property type="protein sequence ID" value="MDV6307349.1"/>
    <property type="molecule type" value="Genomic_DNA"/>
</dbReference>
<keyword evidence="3" id="KW-1185">Reference proteome</keyword>
<name>A0ABU4DC96_9ACTN</name>
<sequence length="81" mass="9420">MILRTRTRVWDPTCVGPGSSRPPELHPVHASSGPADNPRRYRSRLAAKQVRGRAERARNRREREALRDAERRDHLESRPPF</sequence>
<evidence type="ECO:0000313" key="2">
    <source>
        <dbReference type="EMBL" id="MDV6307349.1"/>
    </source>
</evidence>
<reference evidence="2 3" key="1">
    <citation type="submission" date="2023-10" db="EMBL/GenBank/DDBJ databases">
        <title>Development of a sustainable strategy for remediation of hydrocarbon-contaminated territories based on the waste exchange concept.</title>
        <authorList>
            <person name="Krivoruchko A."/>
        </authorList>
    </citation>
    <scope>NUCLEOTIDE SEQUENCE [LARGE SCALE GENOMIC DNA]</scope>
    <source>
        <strain evidence="2 3">IEGM 1266</strain>
    </source>
</reference>
<accession>A0ABU4DC96</accession>
<evidence type="ECO:0000256" key="1">
    <source>
        <dbReference type="SAM" id="MobiDB-lite"/>
    </source>
</evidence>
<organism evidence="2 3">
    <name type="scientific">Gordonia amicalis</name>
    <dbReference type="NCBI Taxonomy" id="89053"/>
    <lineage>
        <taxon>Bacteria</taxon>
        <taxon>Bacillati</taxon>
        <taxon>Actinomycetota</taxon>
        <taxon>Actinomycetes</taxon>
        <taxon>Mycobacteriales</taxon>
        <taxon>Gordoniaceae</taxon>
        <taxon>Gordonia</taxon>
    </lineage>
</organism>
<dbReference type="RefSeq" id="WP_243828827.1">
    <property type="nucleotide sequence ID" value="NZ_JAWLKI010000007.1"/>
</dbReference>